<dbReference type="EMBL" id="WKLT01000001">
    <property type="protein sequence ID" value="MRY56581.1"/>
    <property type="molecule type" value="Genomic_DNA"/>
</dbReference>
<dbReference type="SUPFAM" id="SSF75011">
    <property type="entry name" value="3-carboxy-cis,cis-mucoante lactonizing enzyme"/>
    <property type="match status" value="1"/>
</dbReference>
<evidence type="ECO:0000313" key="6">
    <source>
        <dbReference type="Proteomes" id="UP000463337"/>
    </source>
</evidence>
<gene>
    <name evidence="3" type="ORF">B5F32_12980</name>
    <name evidence="1" type="ORF">GKD59_01330</name>
    <name evidence="2" type="ORF">GKD66_20845</name>
</gene>
<dbReference type="Pfam" id="PF17170">
    <property type="entry name" value="DUF5128"/>
    <property type="match status" value="1"/>
</dbReference>
<evidence type="ECO:0000313" key="2">
    <source>
        <dbReference type="EMBL" id="MRZ52620.1"/>
    </source>
</evidence>
<protein>
    <submittedName>
        <fullName evidence="3">6-bladed beta-propeller</fullName>
    </submittedName>
</protein>
<dbReference type="PROSITE" id="PS51257">
    <property type="entry name" value="PROKAR_LIPOPROTEIN"/>
    <property type="match status" value="1"/>
</dbReference>
<dbReference type="InterPro" id="IPR011042">
    <property type="entry name" value="6-blade_b-propeller_TolB-like"/>
</dbReference>
<dbReference type="EMBL" id="WKMC01000025">
    <property type="protein sequence ID" value="MRZ52620.1"/>
    <property type="molecule type" value="Genomic_DNA"/>
</dbReference>
<dbReference type="EMBL" id="NFJX01000011">
    <property type="protein sequence ID" value="OUP17969.1"/>
    <property type="molecule type" value="Genomic_DNA"/>
</dbReference>
<dbReference type="AlphaFoldDB" id="A0A1Y4IHC8"/>
<comment type="caution">
    <text evidence="3">The sequence shown here is derived from an EMBL/GenBank/DDBJ whole genome shotgun (WGS) entry which is preliminary data.</text>
</comment>
<dbReference type="Gene3D" id="2.120.10.30">
    <property type="entry name" value="TolB, C-terminal domain"/>
    <property type="match status" value="1"/>
</dbReference>
<dbReference type="RefSeq" id="WP_005863856.1">
    <property type="nucleotide sequence ID" value="NZ_CAJSZN010000014.1"/>
</dbReference>
<evidence type="ECO:0000313" key="5">
    <source>
        <dbReference type="Proteomes" id="UP000441358"/>
    </source>
</evidence>
<dbReference type="Proteomes" id="UP000463337">
    <property type="component" value="Unassembled WGS sequence"/>
</dbReference>
<dbReference type="Proteomes" id="UP000441358">
    <property type="component" value="Unassembled WGS sequence"/>
</dbReference>
<evidence type="ECO:0000313" key="1">
    <source>
        <dbReference type="EMBL" id="MRY56581.1"/>
    </source>
</evidence>
<sequence>MKWIITIPAILLFALAGCGKDKQSTNELITVDVTASYPKKELILQDFMDVEYIPLETKDDFICQGLVLAIGKDIILARNRIRDGDIFIYDRKTGKGLKKINREGQGGEEYTFIQRIVLDEKQNEIFVLDHFSRKISVYDLDGNFKRSLKRGDELYFFHLYNFNQTSLITNNYWVTDKPAFTIISKQDGTTKQIQIPFKEKISMAVNYSDKAKDIYYNVIPDNYNPIIPYFDCWVLVEQSSDTVYKYQSDHKMIPIIARTPSVQSMNPEVFLFLGILTNRYYFMETVKKEYNFETHEGFPTTDLLYDKQEKAIFEYIVYNNDYSEKRAVNMKSLPVDDKIASWQSIEASQLIEDYEKGKLKGRLKEIAASLDEESNPVIMLIKHKKQTNP</sequence>
<reference evidence="4" key="1">
    <citation type="submission" date="2017-04" db="EMBL/GenBank/DDBJ databases">
        <title>Function of individual gut microbiota members based on whole genome sequencing of pure cultures obtained from chicken caecum.</title>
        <authorList>
            <person name="Medvecky M."/>
            <person name="Cejkova D."/>
            <person name="Polansky O."/>
            <person name="Karasova D."/>
            <person name="Kubasova T."/>
            <person name="Cizek A."/>
            <person name="Rychlik I."/>
        </authorList>
    </citation>
    <scope>NUCLEOTIDE SEQUENCE [LARGE SCALE GENOMIC DNA]</scope>
    <source>
        <strain evidence="4">An199</strain>
    </source>
</reference>
<organism evidence="3 4">
    <name type="scientific">Parabacteroides distasonis</name>
    <dbReference type="NCBI Taxonomy" id="823"/>
    <lineage>
        <taxon>Bacteria</taxon>
        <taxon>Pseudomonadati</taxon>
        <taxon>Bacteroidota</taxon>
        <taxon>Bacteroidia</taxon>
        <taxon>Bacteroidales</taxon>
        <taxon>Tannerellaceae</taxon>
        <taxon>Parabacteroides</taxon>
    </lineage>
</organism>
<dbReference type="Proteomes" id="UP000195950">
    <property type="component" value="Unassembled WGS sequence"/>
</dbReference>
<name>A0A1Y4IHC8_PARDI</name>
<accession>A0A1Y4IHC8</accession>
<reference evidence="5 6" key="3">
    <citation type="journal article" date="2019" name="Nat. Med.">
        <title>A library of human gut bacterial isolates paired with longitudinal multiomics data enables mechanistic microbiome research.</title>
        <authorList>
            <person name="Poyet M."/>
            <person name="Groussin M."/>
            <person name="Gibbons S.M."/>
            <person name="Avila-Pacheco J."/>
            <person name="Jiang X."/>
            <person name="Kearney S.M."/>
            <person name="Perrotta A.R."/>
            <person name="Berdy B."/>
            <person name="Zhao S."/>
            <person name="Lieberman T.D."/>
            <person name="Swanson P.K."/>
            <person name="Smith M."/>
            <person name="Roesemann S."/>
            <person name="Alexander J.E."/>
            <person name="Rich S.A."/>
            <person name="Livny J."/>
            <person name="Vlamakis H."/>
            <person name="Clish C."/>
            <person name="Bullock K."/>
            <person name="Deik A."/>
            <person name="Scott J."/>
            <person name="Pierce K.A."/>
            <person name="Xavier R.J."/>
            <person name="Alm E.J."/>
        </authorList>
    </citation>
    <scope>NUCLEOTIDE SEQUENCE [LARGE SCALE GENOMIC DNA]</scope>
    <source>
        <strain evidence="2 5">BIOML-A32</strain>
        <strain evidence="1 6">BIOML-A41</strain>
    </source>
</reference>
<proteinExistence type="predicted"/>
<reference evidence="3" key="2">
    <citation type="journal article" date="2018" name="BMC Genomics">
        <title>Whole genome sequencing and function prediction of 133 gut anaerobes isolated from chicken caecum in pure cultures.</title>
        <authorList>
            <person name="Medvecky M."/>
            <person name="Cejkova D."/>
            <person name="Polansky O."/>
            <person name="Karasova D."/>
            <person name="Kubasova T."/>
            <person name="Cizek A."/>
            <person name="Rychlik I."/>
        </authorList>
    </citation>
    <scope>NUCLEOTIDE SEQUENCE</scope>
    <source>
        <strain evidence="3">An199</strain>
    </source>
</reference>
<evidence type="ECO:0000313" key="3">
    <source>
        <dbReference type="EMBL" id="OUP17969.1"/>
    </source>
</evidence>
<evidence type="ECO:0000313" key="4">
    <source>
        <dbReference type="Proteomes" id="UP000195950"/>
    </source>
</evidence>